<keyword evidence="12" id="KW-0411">Iron-sulfur</keyword>
<dbReference type="NCBIfam" id="TIGR01084">
    <property type="entry name" value="mutY"/>
    <property type="match status" value="1"/>
</dbReference>
<evidence type="ECO:0000256" key="6">
    <source>
        <dbReference type="ARBA" id="ARBA00022023"/>
    </source>
</evidence>
<dbReference type="Gene3D" id="3.90.79.10">
    <property type="entry name" value="Nucleoside Triphosphate Pyrophosphohydrolase"/>
    <property type="match status" value="1"/>
</dbReference>
<keyword evidence="11" id="KW-0408">Iron</keyword>
<evidence type="ECO:0000256" key="2">
    <source>
        <dbReference type="ARBA" id="ARBA00001966"/>
    </source>
</evidence>
<dbReference type="InterPro" id="IPR000445">
    <property type="entry name" value="HhH_motif"/>
</dbReference>
<dbReference type="GO" id="GO:0035485">
    <property type="term" value="F:adenine/guanine mispair binding"/>
    <property type="evidence" value="ECO:0007669"/>
    <property type="project" value="TreeGrafter"/>
</dbReference>
<dbReference type="Gene3D" id="1.10.1670.10">
    <property type="entry name" value="Helix-hairpin-Helix base-excision DNA repair enzymes (C-terminal)"/>
    <property type="match status" value="1"/>
</dbReference>
<dbReference type="InterPro" id="IPR044298">
    <property type="entry name" value="MIG/MutY"/>
</dbReference>
<evidence type="ECO:0000256" key="13">
    <source>
        <dbReference type="ARBA" id="ARBA00023204"/>
    </source>
</evidence>
<dbReference type="InterPro" id="IPR023170">
    <property type="entry name" value="HhH_base_excis_C"/>
</dbReference>
<dbReference type="EC" id="3.2.2.31" evidence="5"/>
<keyword evidence="13" id="KW-0234">DNA repair</keyword>
<dbReference type="Pfam" id="PF14815">
    <property type="entry name" value="NUDIX_4"/>
    <property type="match status" value="1"/>
</dbReference>
<keyword evidence="17" id="KW-1185">Reference proteome</keyword>
<reference evidence="16 17" key="1">
    <citation type="submission" date="2017-06" db="EMBL/GenBank/DDBJ databases">
        <authorList>
            <person name="Kim H.J."/>
            <person name="Triplett B.A."/>
        </authorList>
    </citation>
    <scope>NUCLEOTIDE SEQUENCE [LARGE SCALE GENOMIC DNA]</scope>
    <source>
        <strain evidence="16 17">DSM 13116</strain>
    </source>
</reference>
<dbReference type="InterPro" id="IPR003265">
    <property type="entry name" value="HhH-GPD_domain"/>
</dbReference>
<name>A0A238XYD7_9BACT</name>
<dbReference type="AlphaFoldDB" id="A0A238XYD7"/>
<keyword evidence="8" id="KW-0479">Metal-binding</keyword>
<keyword evidence="7" id="KW-0004">4Fe-4S</keyword>
<evidence type="ECO:0000256" key="5">
    <source>
        <dbReference type="ARBA" id="ARBA00012045"/>
    </source>
</evidence>
<dbReference type="GO" id="GO:0032357">
    <property type="term" value="F:oxidized purine DNA binding"/>
    <property type="evidence" value="ECO:0007669"/>
    <property type="project" value="TreeGrafter"/>
</dbReference>
<evidence type="ECO:0000256" key="14">
    <source>
        <dbReference type="ARBA" id="ARBA00023295"/>
    </source>
</evidence>
<comment type="cofactor">
    <cofactor evidence="2">
        <name>[4Fe-4S] cluster</name>
        <dbReference type="ChEBI" id="CHEBI:49883"/>
    </cofactor>
</comment>
<evidence type="ECO:0000259" key="15">
    <source>
        <dbReference type="PROSITE" id="PS51462"/>
    </source>
</evidence>
<organism evidence="16 17">
    <name type="scientific">Humidesulfovibrio mexicanus</name>
    <dbReference type="NCBI Taxonomy" id="147047"/>
    <lineage>
        <taxon>Bacteria</taxon>
        <taxon>Pseudomonadati</taxon>
        <taxon>Thermodesulfobacteriota</taxon>
        <taxon>Desulfovibrionia</taxon>
        <taxon>Desulfovibrionales</taxon>
        <taxon>Desulfovibrionaceae</taxon>
        <taxon>Humidesulfovibrio</taxon>
    </lineage>
</organism>
<dbReference type="PROSITE" id="PS51462">
    <property type="entry name" value="NUDIX"/>
    <property type="match status" value="1"/>
</dbReference>
<evidence type="ECO:0000256" key="11">
    <source>
        <dbReference type="ARBA" id="ARBA00023004"/>
    </source>
</evidence>
<dbReference type="InterPro" id="IPR020476">
    <property type="entry name" value="Nudix_hydrolase"/>
</dbReference>
<dbReference type="GO" id="GO:0051539">
    <property type="term" value="F:4 iron, 4 sulfur cluster binding"/>
    <property type="evidence" value="ECO:0007669"/>
    <property type="project" value="UniProtKB-KW"/>
</dbReference>
<dbReference type="PROSITE" id="PS01155">
    <property type="entry name" value="ENDONUCLEASE_III_2"/>
    <property type="match status" value="1"/>
</dbReference>
<dbReference type="Pfam" id="PF00633">
    <property type="entry name" value="HHH"/>
    <property type="match status" value="1"/>
</dbReference>
<dbReference type="RefSeq" id="WP_235641464.1">
    <property type="nucleotide sequence ID" value="NZ_FZOC01000001.1"/>
</dbReference>
<dbReference type="Proteomes" id="UP000198324">
    <property type="component" value="Unassembled WGS sequence"/>
</dbReference>
<dbReference type="SMART" id="SM00478">
    <property type="entry name" value="ENDO3c"/>
    <property type="match status" value="1"/>
</dbReference>
<dbReference type="GO" id="GO:0006284">
    <property type="term" value="P:base-excision repair"/>
    <property type="evidence" value="ECO:0007669"/>
    <property type="project" value="InterPro"/>
</dbReference>
<feature type="domain" description="Nudix hydrolase" evidence="15">
    <location>
        <begin position="242"/>
        <end position="373"/>
    </location>
</feature>
<dbReference type="GO" id="GO:0000701">
    <property type="term" value="F:purine-specific mismatch base pair DNA N-glycosylase activity"/>
    <property type="evidence" value="ECO:0007669"/>
    <property type="project" value="UniProtKB-EC"/>
</dbReference>
<evidence type="ECO:0000256" key="9">
    <source>
        <dbReference type="ARBA" id="ARBA00022763"/>
    </source>
</evidence>
<dbReference type="SMART" id="SM00525">
    <property type="entry name" value="FES"/>
    <property type="match status" value="1"/>
</dbReference>
<dbReference type="InterPro" id="IPR015797">
    <property type="entry name" value="NUDIX_hydrolase-like_dom_sf"/>
</dbReference>
<comment type="function">
    <text evidence="3">Adenine glycosylase active on G-A mispairs. MutY also corrects error-prone DNA synthesis past GO lesions which are due to the oxidatively damaged form of guanine: 7,8-dihydro-8-oxoguanine (8-oxo-dGTP).</text>
</comment>
<comment type="similarity">
    <text evidence="4">Belongs to the Nth/MutY family.</text>
</comment>
<evidence type="ECO:0000256" key="12">
    <source>
        <dbReference type="ARBA" id="ARBA00023014"/>
    </source>
</evidence>
<dbReference type="InterPro" id="IPR003651">
    <property type="entry name" value="Endonuclease3_FeS-loop_motif"/>
</dbReference>
<keyword evidence="10" id="KW-0378">Hydrolase</keyword>
<sequence length="384" mass="42996">MPKPSLPAQTGSAWSFDIATFRRKLLDWFSASARDLPWRRTLVPYHVWLSEIMLQQTQMDRAVGYFQRFVERFPDVASLDAAGEDEVLKLWEGLGYYSRARNLRRAARQIMERHRGVFPVQLSDIRALPGVGPYTAGAIASVAYNEPVPAVDANVLRVFARLLDLDQPVDTPAARRSMESEAAQLLDPEEPRAFNQALMELGALVCRPRKAECQACPVSAFCLAFQRGVVARRPVLRPGPETVRIQMACGVLASRGRILIQKRRADDVWPGLWEFPGGVLEEGERPEDALVRELREETALDVLPGGRIAVVRSSYTRYRITLHGFFCSAAHGVDPEQAFRLNEADEARFVAPDDLRAYAFPSGHARLVAKLLTDLRLEAFLAAD</sequence>
<dbReference type="CDD" id="cd03425">
    <property type="entry name" value="NUDIX_MutT_NudA_like"/>
    <property type="match status" value="1"/>
</dbReference>
<gene>
    <name evidence="16" type="ORF">SAMN04488503_0503</name>
</gene>
<evidence type="ECO:0000256" key="3">
    <source>
        <dbReference type="ARBA" id="ARBA00002933"/>
    </source>
</evidence>
<keyword evidence="9" id="KW-0227">DNA damage</keyword>
<dbReference type="SUPFAM" id="SSF55811">
    <property type="entry name" value="Nudix"/>
    <property type="match status" value="1"/>
</dbReference>
<evidence type="ECO:0000256" key="4">
    <source>
        <dbReference type="ARBA" id="ARBA00008343"/>
    </source>
</evidence>
<evidence type="ECO:0000256" key="10">
    <source>
        <dbReference type="ARBA" id="ARBA00022801"/>
    </source>
</evidence>
<dbReference type="InterPro" id="IPR000086">
    <property type="entry name" value="NUDIX_hydrolase_dom"/>
</dbReference>
<evidence type="ECO:0000256" key="7">
    <source>
        <dbReference type="ARBA" id="ARBA00022485"/>
    </source>
</evidence>
<dbReference type="GO" id="GO:0046872">
    <property type="term" value="F:metal ion binding"/>
    <property type="evidence" value="ECO:0007669"/>
    <property type="project" value="UniProtKB-KW"/>
</dbReference>
<comment type="catalytic activity">
    <reaction evidence="1">
        <text>Hydrolyzes free adenine bases from 7,8-dihydro-8-oxoguanine:adenine mismatched double-stranded DNA, leaving an apurinic site.</text>
        <dbReference type="EC" id="3.2.2.31"/>
    </reaction>
</comment>
<dbReference type="InterPro" id="IPR029119">
    <property type="entry name" value="MutY_C"/>
</dbReference>
<evidence type="ECO:0000256" key="1">
    <source>
        <dbReference type="ARBA" id="ARBA00000843"/>
    </source>
</evidence>
<dbReference type="InterPro" id="IPR004036">
    <property type="entry name" value="Endonuclease-III-like_CS2"/>
</dbReference>
<dbReference type="PANTHER" id="PTHR42944:SF1">
    <property type="entry name" value="ADENINE DNA GLYCOSYLASE"/>
    <property type="match status" value="1"/>
</dbReference>
<dbReference type="InterPro" id="IPR005760">
    <property type="entry name" value="A/G_AdeGlyc_MutY"/>
</dbReference>
<dbReference type="PANTHER" id="PTHR42944">
    <property type="entry name" value="ADENINE DNA GLYCOSYLASE"/>
    <property type="match status" value="1"/>
</dbReference>
<evidence type="ECO:0000313" key="16">
    <source>
        <dbReference type="EMBL" id="SNR63433.1"/>
    </source>
</evidence>
<proteinExistence type="inferred from homology"/>
<accession>A0A238XYD7</accession>
<dbReference type="InterPro" id="IPR011257">
    <property type="entry name" value="DNA_glycosylase"/>
</dbReference>
<dbReference type="Pfam" id="PF00730">
    <property type="entry name" value="HhH-GPD"/>
    <property type="match status" value="1"/>
</dbReference>
<dbReference type="FunFam" id="1.10.340.30:FF:000002">
    <property type="entry name" value="Adenine DNA glycosylase"/>
    <property type="match status" value="1"/>
</dbReference>
<dbReference type="GO" id="GO:0034039">
    <property type="term" value="F:8-oxo-7,8-dihydroguanine DNA N-glycosylase activity"/>
    <property type="evidence" value="ECO:0007669"/>
    <property type="project" value="TreeGrafter"/>
</dbReference>
<evidence type="ECO:0000256" key="8">
    <source>
        <dbReference type="ARBA" id="ARBA00022723"/>
    </source>
</evidence>
<dbReference type="PRINTS" id="PR00502">
    <property type="entry name" value="NUDIXFAMILY"/>
</dbReference>
<dbReference type="GO" id="GO:0006298">
    <property type="term" value="P:mismatch repair"/>
    <property type="evidence" value="ECO:0007669"/>
    <property type="project" value="TreeGrafter"/>
</dbReference>
<dbReference type="CDD" id="cd00056">
    <property type="entry name" value="ENDO3c"/>
    <property type="match status" value="1"/>
</dbReference>
<dbReference type="EMBL" id="FZOC01000001">
    <property type="protein sequence ID" value="SNR63433.1"/>
    <property type="molecule type" value="Genomic_DNA"/>
</dbReference>
<dbReference type="SUPFAM" id="SSF48150">
    <property type="entry name" value="DNA-glycosylase"/>
    <property type="match status" value="1"/>
</dbReference>
<dbReference type="Gene3D" id="1.10.340.30">
    <property type="entry name" value="Hypothetical protein, domain 2"/>
    <property type="match status" value="1"/>
</dbReference>
<keyword evidence="14" id="KW-0326">Glycosidase</keyword>
<protein>
    <recommendedName>
        <fullName evidence="6">Adenine DNA glycosylase</fullName>
        <ecNumber evidence="5">3.2.2.31</ecNumber>
    </recommendedName>
</protein>
<evidence type="ECO:0000313" key="17">
    <source>
        <dbReference type="Proteomes" id="UP000198324"/>
    </source>
</evidence>